<reference evidence="1 2" key="1">
    <citation type="journal article" date="2021" name="BMC Genomics">
        <title>Datura genome reveals duplications of psychoactive alkaloid biosynthetic genes and high mutation rate following tissue culture.</title>
        <authorList>
            <person name="Rajewski A."/>
            <person name="Carter-House D."/>
            <person name="Stajich J."/>
            <person name="Litt A."/>
        </authorList>
    </citation>
    <scope>NUCLEOTIDE SEQUENCE [LARGE SCALE GENOMIC DNA]</scope>
    <source>
        <strain evidence="1">AR-01</strain>
    </source>
</reference>
<organism evidence="1 2">
    <name type="scientific">Datura stramonium</name>
    <name type="common">Jimsonweed</name>
    <name type="synonym">Common thornapple</name>
    <dbReference type="NCBI Taxonomy" id="4076"/>
    <lineage>
        <taxon>Eukaryota</taxon>
        <taxon>Viridiplantae</taxon>
        <taxon>Streptophyta</taxon>
        <taxon>Embryophyta</taxon>
        <taxon>Tracheophyta</taxon>
        <taxon>Spermatophyta</taxon>
        <taxon>Magnoliopsida</taxon>
        <taxon>eudicotyledons</taxon>
        <taxon>Gunneridae</taxon>
        <taxon>Pentapetalae</taxon>
        <taxon>asterids</taxon>
        <taxon>lamiids</taxon>
        <taxon>Solanales</taxon>
        <taxon>Solanaceae</taxon>
        <taxon>Solanoideae</taxon>
        <taxon>Datureae</taxon>
        <taxon>Datura</taxon>
    </lineage>
</organism>
<feature type="non-terminal residue" evidence="1">
    <location>
        <position position="1"/>
    </location>
</feature>
<comment type="caution">
    <text evidence="1">The sequence shown here is derived from an EMBL/GenBank/DDBJ whole genome shotgun (WGS) entry which is preliminary data.</text>
</comment>
<evidence type="ECO:0000313" key="1">
    <source>
        <dbReference type="EMBL" id="MCD7459263.1"/>
    </source>
</evidence>
<accession>A0ABS8SK14</accession>
<proteinExistence type="predicted"/>
<evidence type="ECO:0000313" key="2">
    <source>
        <dbReference type="Proteomes" id="UP000823775"/>
    </source>
</evidence>
<protein>
    <submittedName>
        <fullName evidence="1">Uncharacterized protein</fullName>
    </submittedName>
</protein>
<gene>
    <name evidence="1" type="ORF">HAX54_040481</name>
</gene>
<dbReference type="EMBL" id="JACEIK010000572">
    <property type="protein sequence ID" value="MCD7459263.1"/>
    <property type="molecule type" value="Genomic_DNA"/>
</dbReference>
<name>A0ABS8SK14_DATST</name>
<keyword evidence="2" id="KW-1185">Reference proteome</keyword>
<sequence>NTCNMMDDFRLVSRHGGSSVAPLHGANFCLFELFAGGNLLTYPWRKIWKNCRPGPMDHSMSHWLGPRIIGTSRCSWDLGSVLTGTGNERDHDSLDEPTGHWFLPWPLEEKFGKPKNGQHNDSLVDPTGHCVESSPPLERFLRSLNMEPRGVTKTRCVIQWVVGSTRCQ</sequence>
<dbReference type="Proteomes" id="UP000823775">
    <property type="component" value="Unassembled WGS sequence"/>
</dbReference>